<dbReference type="PANTHER" id="PTHR43758:SF2">
    <property type="entry name" value="OXIDIZED PURINE NUCLEOSIDE TRIPHOSPHATE HYDROLASE"/>
    <property type="match status" value="1"/>
</dbReference>
<evidence type="ECO:0000256" key="11">
    <source>
        <dbReference type="ARBA" id="ARBA00026103"/>
    </source>
</evidence>
<comment type="cofactor">
    <cofactor evidence="1">
        <name>Mg(2+)</name>
        <dbReference type="ChEBI" id="CHEBI:18420"/>
    </cofactor>
</comment>
<evidence type="ECO:0000256" key="4">
    <source>
        <dbReference type="ARBA" id="ARBA00022723"/>
    </source>
</evidence>
<dbReference type="InterPro" id="IPR000086">
    <property type="entry name" value="NUDIX_hydrolase_dom"/>
</dbReference>
<evidence type="ECO:0000256" key="2">
    <source>
        <dbReference type="ARBA" id="ARBA00005582"/>
    </source>
</evidence>
<evidence type="ECO:0000256" key="13">
    <source>
        <dbReference type="ARBA" id="ARBA00029673"/>
    </source>
</evidence>
<keyword evidence="4" id="KW-0479">Metal-binding</keyword>
<evidence type="ECO:0000256" key="8">
    <source>
        <dbReference type="ARBA" id="ARBA00024459"/>
    </source>
</evidence>
<keyword evidence="5" id="KW-0378">Hydrolase</keyword>
<dbReference type="GO" id="GO:0008828">
    <property type="term" value="F:dATP diphosphatase activity"/>
    <property type="evidence" value="ECO:0007669"/>
    <property type="project" value="UniProtKB-EC"/>
</dbReference>
<feature type="domain" description="Nudix hydrolase" evidence="22">
    <location>
        <begin position="19"/>
        <end position="152"/>
    </location>
</feature>
<comment type="catalytic activity">
    <reaction evidence="10">
        <text>2-oxo-ATP + H2O = 2-oxo-AMP + diphosphate + H(+)</text>
        <dbReference type="Rhea" id="RHEA:67392"/>
        <dbReference type="ChEBI" id="CHEBI:15377"/>
        <dbReference type="ChEBI" id="CHEBI:15378"/>
        <dbReference type="ChEBI" id="CHEBI:33019"/>
        <dbReference type="ChEBI" id="CHEBI:71395"/>
        <dbReference type="ChEBI" id="CHEBI:172878"/>
    </reaction>
    <physiologicalReaction direction="left-to-right" evidence="10">
        <dbReference type="Rhea" id="RHEA:67393"/>
    </physiologicalReaction>
</comment>
<dbReference type="OrthoDB" id="9804563at2"/>
<keyword evidence="24" id="KW-1185">Reference proteome</keyword>
<reference evidence="23 24" key="1">
    <citation type="submission" date="2018-10" db="EMBL/GenBank/DDBJ databases">
        <title>Sequencing the genomes of 1000 actinobacteria strains.</title>
        <authorList>
            <person name="Klenk H.-P."/>
        </authorList>
    </citation>
    <scope>NUCLEOTIDE SEQUENCE [LARGE SCALE GENOMIC DNA]</scope>
    <source>
        <strain evidence="23 24">DSM 17894</strain>
    </source>
</reference>
<organism evidence="23 24">
    <name type="scientific">Frondihabitans australicus</name>
    <dbReference type="NCBI Taxonomy" id="386892"/>
    <lineage>
        <taxon>Bacteria</taxon>
        <taxon>Bacillati</taxon>
        <taxon>Actinomycetota</taxon>
        <taxon>Actinomycetes</taxon>
        <taxon>Micrococcales</taxon>
        <taxon>Microbacteriaceae</taxon>
        <taxon>Frondihabitans</taxon>
    </lineage>
</organism>
<dbReference type="InterPro" id="IPR020084">
    <property type="entry name" value="NUDIX_hydrolase_CS"/>
</dbReference>
<accession>A0A495IGV4</accession>
<dbReference type="CDD" id="cd03427">
    <property type="entry name" value="NUDIX_MTH1_Nudt1"/>
    <property type="match status" value="1"/>
</dbReference>
<evidence type="ECO:0000256" key="6">
    <source>
        <dbReference type="ARBA" id="ARBA00022842"/>
    </source>
</evidence>
<dbReference type="EC" id="3.6.1.56" evidence="11"/>
<dbReference type="InterPro" id="IPR003563">
    <property type="entry name" value="8ODP"/>
</dbReference>
<proteinExistence type="inferred from homology"/>
<evidence type="ECO:0000259" key="22">
    <source>
        <dbReference type="PROSITE" id="PS51462"/>
    </source>
</evidence>
<dbReference type="PRINTS" id="PR01403">
    <property type="entry name" value="8OXTPHPHTASE"/>
</dbReference>
<dbReference type="GO" id="GO:0005737">
    <property type="term" value="C:cytoplasm"/>
    <property type="evidence" value="ECO:0007669"/>
    <property type="project" value="TreeGrafter"/>
</dbReference>
<comment type="subunit">
    <text evidence="3">Monomer.</text>
</comment>
<dbReference type="InterPro" id="IPR015797">
    <property type="entry name" value="NUDIX_hydrolase-like_dom_sf"/>
</dbReference>
<evidence type="ECO:0000256" key="7">
    <source>
        <dbReference type="ARBA" id="ARBA00024448"/>
    </source>
</evidence>
<dbReference type="Gene3D" id="3.90.79.10">
    <property type="entry name" value="Nucleoside Triphosphate Pyrophosphohydrolase"/>
    <property type="match status" value="1"/>
</dbReference>
<dbReference type="PROSITE" id="PS51462">
    <property type="entry name" value="NUDIX"/>
    <property type="match status" value="1"/>
</dbReference>
<dbReference type="SUPFAM" id="SSF55811">
    <property type="entry name" value="Nudix"/>
    <property type="match status" value="1"/>
</dbReference>
<evidence type="ECO:0000313" key="23">
    <source>
        <dbReference type="EMBL" id="RKR74541.1"/>
    </source>
</evidence>
<evidence type="ECO:0000256" key="21">
    <source>
        <dbReference type="ARBA" id="ARBA00053094"/>
    </source>
</evidence>
<gene>
    <name evidence="23" type="ORF">C8E83_1660</name>
</gene>
<dbReference type="GO" id="GO:0008413">
    <property type="term" value="F:8-oxo-7,8-dihydroguanosine triphosphate pyrophosphatase activity"/>
    <property type="evidence" value="ECO:0007669"/>
    <property type="project" value="InterPro"/>
</dbReference>
<comment type="caution">
    <text evidence="23">The sequence shown here is derived from an EMBL/GenBank/DDBJ whole genome shotgun (WGS) entry which is preliminary data.</text>
</comment>
<dbReference type="EMBL" id="RBKS01000001">
    <property type="protein sequence ID" value="RKR74541.1"/>
    <property type="molecule type" value="Genomic_DNA"/>
</dbReference>
<evidence type="ECO:0000256" key="5">
    <source>
        <dbReference type="ARBA" id="ARBA00022801"/>
    </source>
</evidence>
<name>A0A495IGV4_9MICO</name>
<evidence type="ECO:0000256" key="12">
    <source>
        <dbReference type="ARBA" id="ARBA00026218"/>
    </source>
</evidence>
<evidence type="ECO:0000256" key="3">
    <source>
        <dbReference type="ARBA" id="ARBA00011245"/>
    </source>
</evidence>
<evidence type="ECO:0000313" key="24">
    <source>
        <dbReference type="Proteomes" id="UP000280008"/>
    </source>
</evidence>
<comment type="catalytic activity">
    <reaction evidence="9">
        <text>8-oxo-dGTP + H2O = 8-oxo-dGMP + diphosphate + H(+)</text>
        <dbReference type="Rhea" id="RHEA:31575"/>
        <dbReference type="ChEBI" id="CHEBI:15377"/>
        <dbReference type="ChEBI" id="CHEBI:15378"/>
        <dbReference type="ChEBI" id="CHEBI:33019"/>
        <dbReference type="ChEBI" id="CHEBI:63224"/>
        <dbReference type="ChEBI" id="CHEBI:77896"/>
    </reaction>
    <physiologicalReaction direction="left-to-right" evidence="9">
        <dbReference type="Rhea" id="RHEA:31576"/>
    </physiologicalReaction>
</comment>
<dbReference type="AlphaFoldDB" id="A0A495IGV4"/>
<comment type="catalytic activity">
    <reaction evidence="7">
        <text>8-oxo-dATP + H2O = 8-oxo-dAMP + diphosphate + H(+)</text>
        <dbReference type="Rhea" id="RHEA:65396"/>
        <dbReference type="ChEBI" id="CHEBI:15377"/>
        <dbReference type="ChEBI" id="CHEBI:15378"/>
        <dbReference type="ChEBI" id="CHEBI:33019"/>
        <dbReference type="ChEBI" id="CHEBI:71361"/>
        <dbReference type="ChEBI" id="CHEBI:172871"/>
    </reaction>
    <physiologicalReaction direction="left-to-right" evidence="7">
        <dbReference type="Rhea" id="RHEA:65397"/>
    </physiologicalReaction>
</comment>
<comment type="function">
    <text evidence="21">Oxidized purine nucleoside triphosphate hydrolase which is a prominent sanitizer of the oxidized nucleotide pool. Catalyzes the hydrolysis of 2-oxo-dATP (2-hydroxy-dATP) into 2-oxo-dAMP. Also has a significant hydrolase activity toward 2-oxo-ATP, 8-oxo-dGTP and 8-oxo-dATP. Through the hydrolysis of oxidized purine nucleoside triphosphates, prevents their incorporation into DNA and the subsequent transversions A:T to C:G and G:C to T:A. Also catalyzes the hydrolysis of methylated purine nucleoside triphosphate preventing their integration into DNA. Through this antimutagenic activity protects cells from oxidative stress.</text>
</comment>
<dbReference type="Pfam" id="PF00293">
    <property type="entry name" value="NUDIX"/>
    <property type="match status" value="1"/>
</dbReference>
<keyword evidence="6" id="KW-0460">Magnesium</keyword>
<comment type="similarity">
    <text evidence="2">Belongs to the Nudix hydrolase family.</text>
</comment>
<evidence type="ECO:0000256" key="14">
    <source>
        <dbReference type="ARBA" id="ARBA00030634"/>
    </source>
</evidence>
<evidence type="ECO:0000256" key="16">
    <source>
        <dbReference type="ARBA" id="ARBA00031927"/>
    </source>
</evidence>
<dbReference type="PANTHER" id="PTHR43758">
    <property type="entry name" value="7,8-DIHYDRO-8-OXOGUANINE TRIPHOSPHATASE"/>
    <property type="match status" value="1"/>
</dbReference>
<protein>
    <recommendedName>
        <fullName evidence="12">Oxidized purine nucleoside triphosphate hydrolase</fullName>
        <ecNumber evidence="11">3.6.1.56</ecNumber>
    </recommendedName>
    <alternativeName>
        <fullName evidence="16">2-hydroxy-dATP diphosphatase</fullName>
    </alternativeName>
    <alternativeName>
        <fullName evidence="15">7,8-dihydro-8-oxoguanine triphosphatase</fullName>
    </alternativeName>
    <alternativeName>
        <fullName evidence="14">8-oxo-dGTPase</fullName>
    </alternativeName>
    <alternativeName>
        <fullName evidence="17">Methylated purine nucleoside triphosphate hydrolase</fullName>
    </alternativeName>
    <alternativeName>
        <fullName evidence="13">Nucleoside diphosphate-linked moiety X motif 1</fullName>
    </alternativeName>
</protein>
<dbReference type="GO" id="GO:0046872">
    <property type="term" value="F:metal ion binding"/>
    <property type="evidence" value="ECO:0007669"/>
    <property type="project" value="UniProtKB-KW"/>
</dbReference>
<comment type="catalytic activity">
    <reaction evidence="18">
        <text>N(6)-methyl-ATP + H2O = N(6)-methyl-AMP + diphosphate + H(+)</text>
        <dbReference type="Rhea" id="RHEA:67608"/>
        <dbReference type="ChEBI" id="CHEBI:15377"/>
        <dbReference type="ChEBI" id="CHEBI:15378"/>
        <dbReference type="ChEBI" id="CHEBI:33019"/>
        <dbReference type="ChEBI" id="CHEBI:144842"/>
        <dbReference type="ChEBI" id="CHEBI:172873"/>
    </reaction>
    <physiologicalReaction direction="left-to-right" evidence="18">
        <dbReference type="Rhea" id="RHEA:67609"/>
    </physiologicalReaction>
</comment>
<evidence type="ECO:0000256" key="17">
    <source>
        <dbReference type="ARBA" id="ARBA00032071"/>
    </source>
</evidence>
<comment type="catalytic activity">
    <reaction evidence="20">
        <text>N(6)-methyl-dATP + H2O = N(6)-methyl-dAMP + diphosphate + H(+)</text>
        <dbReference type="Rhea" id="RHEA:67604"/>
        <dbReference type="ChEBI" id="CHEBI:15377"/>
        <dbReference type="ChEBI" id="CHEBI:15378"/>
        <dbReference type="ChEBI" id="CHEBI:33019"/>
        <dbReference type="ChEBI" id="CHEBI:169976"/>
        <dbReference type="ChEBI" id="CHEBI:172872"/>
    </reaction>
    <physiologicalReaction direction="left-to-right" evidence="20">
        <dbReference type="Rhea" id="RHEA:67605"/>
    </physiologicalReaction>
</comment>
<evidence type="ECO:0000256" key="10">
    <source>
        <dbReference type="ARBA" id="ARBA00024596"/>
    </source>
</evidence>
<evidence type="ECO:0000256" key="15">
    <source>
        <dbReference type="ARBA" id="ARBA00030682"/>
    </source>
</evidence>
<evidence type="ECO:0000256" key="20">
    <source>
        <dbReference type="ARBA" id="ARBA00049032"/>
    </source>
</evidence>
<dbReference type="GO" id="GO:0042262">
    <property type="term" value="P:DNA protection"/>
    <property type="evidence" value="ECO:0007669"/>
    <property type="project" value="InterPro"/>
</dbReference>
<sequence>MVSDVPWPHDSEALSGHEPLRRVCVSYLLREHDGVVQVLLGRKKRGLGEGRFVGLGGKLEPGETGPQAAVREIAEEAGVSVAETALEHRGDLCYLFPDRPSWSQRSTVFVVTGWSGEPSPSDELDPVWFDLDAVPYGEMWDDARRWLPGVLIGGHVSREFTFADDLATVKQELAL</sequence>
<dbReference type="RefSeq" id="WP_121369295.1">
    <property type="nucleotide sequence ID" value="NZ_RBKS01000001.1"/>
</dbReference>
<evidence type="ECO:0000256" key="18">
    <source>
        <dbReference type="ARBA" id="ARBA00048002"/>
    </source>
</evidence>
<dbReference type="Proteomes" id="UP000280008">
    <property type="component" value="Unassembled WGS sequence"/>
</dbReference>
<evidence type="ECO:0000256" key="9">
    <source>
        <dbReference type="ARBA" id="ARBA00024486"/>
    </source>
</evidence>
<dbReference type="PROSITE" id="PS00893">
    <property type="entry name" value="NUDIX_BOX"/>
    <property type="match status" value="1"/>
</dbReference>
<comment type="catalytic activity">
    <reaction evidence="8">
        <text>2-oxo-dATP + H2O = 2-oxo-dAMP + diphosphate + H(+)</text>
        <dbReference type="Rhea" id="RHEA:31583"/>
        <dbReference type="ChEBI" id="CHEBI:15377"/>
        <dbReference type="ChEBI" id="CHEBI:15378"/>
        <dbReference type="ChEBI" id="CHEBI:33019"/>
        <dbReference type="ChEBI" id="CHEBI:63212"/>
        <dbReference type="ChEBI" id="CHEBI:77897"/>
        <dbReference type="EC" id="3.6.1.56"/>
    </reaction>
    <physiologicalReaction direction="left-to-right" evidence="8">
        <dbReference type="Rhea" id="RHEA:31584"/>
    </physiologicalReaction>
</comment>
<comment type="catalytic activity">
    <reaction evidence="19">
        <text>O(6)-methyl-dGTP + H2O = O(6)-methyl-dGMP + diphosphate + H(+)</text>
        <dbReference type="Rhea" id="RHEA:67600"/>
        <dbReference type="ChEBI" id="CHEBI:15377"/>
        <dbReference type="ChEBI" id="CHEBI:15378"/>
        <dbReference type="ChEBI" id="CHEBI:33019"/>
        <dbReference type="ChEBI" id="CHEBI:169974"/>
        <dbReference type="ChEBI" id="CHEBI:169975"/>
    </reaction>
    <physiologicalReaction direction="left-to-right" evidence="19">
        <dbReference type="Rhea" id="RHEA:67601"/>
    </physiologicalReaction>
</comment>
<evidence type="ECO:0000256" key="19">
    <source>
        <dbReference type="ARBA" id="ARBA00048894"/>
    </source>
</evidence>
<evidence type="ECO:0000256" key="1">
    <source>
        <dbReference type="ARBA" id="ARBA00001946"/>
    </source>
</evidence>